<feature type="compositionally biased region" description="Basic and acidic residues" evidence="2">
    <location>
        <begin position="889"/>
        <end position="898"/>
    </location>
</feature>
<evidence type="ECO:0000256" key="3">
    <source>
        <dbReference type="SAM" id="SignalP"/>
    </source>
</evidence>
<organism evidence="4">
    <name type="scientific">Lepeophtheirus salmonis</name>
    <name type="common">Salmon louse</name>
    <name type="synonym">Caligus salmonis</name>
    <dbReference type="NCBI Taxonomy" id="72036"/>
    <lineage>
        <taxon>Eukaryota</taxon>
        <taxon>Metazoa</taxon>
        <taxon>Ecdysozoa</taxon>
        <taxon>Arthropoda</taxon>
        <taxon>Crustacea</taxon>
        <taxon>Multicrustacea</taxon>
        <taxon>Hexanauplia</taxon>
        <taxon>Copepoda</taxon>
        <taxon>Siphonostomatoida</taxon>
        <taxon>Caligidae</taxon>
        <taxon>Lepeophtheirus</taxon>
    </lineage>
</organism>
<feature type="compositionally biased region" description="Basic and acidic residues" evidence="2">
    <location>
        <begin position="544"/>
        <end position="555"/>
    </location>
</feature>
<feature type="region of interest" description="Disordered" evidence="2">
    <location>
        <begin position="544"/>
        <end position="596"/>
    </location>
</feature>
<evidence type="ECO:0000256" key="2">
    <source>
        <dbReference type="SAM" id="MobiDB-lite"/>
    </source>
</evidence>
<feature type="non-terminal residue" evidence="4">
    <location>
        <position position="1856"/>
    </location>
</feature>
<feature type="region of interest" description="Disordered" evidence="2">
    <location>
        <begin position="1456"/>
        <end position="1626"/>
    </location>
</feature>
<feature type="compositionally biased region" description="Basic residues" evidence="2">
    <location>
        <begin position="360"/>
        <end position="377"/>
    </location>
</feature>
<feature type="compositionally biased region" description="Basic and acidic residues" evidence="2">
    <location>
        <begin position="1528"/>
        <end position="1540"/>
    </location>
</feature>
<keyword evidence="1" id="KW-0175">Coiled coil</keyword>
<feature type="region of interest" description="Disordered" evidence="2">
    <location>
        <begin position="1688"/>
        <end position="1856"/>
    </location>
</feature>
<accession>A0A0K2UJQ9</accession>
<name>A0A0K2UJQ9_LEPSM</name>
<reference evidence="4" key="1">
    <citation type="submission" date="2014-05" db="EMBL/GenBank/DDBJ databases">
        <authorList>
            <person name="Chronopoulou M."/>
        </authorList>
    </citation>
    <scope>NUCLEOTIDE SEQUENCE</scope>
    <source>
        <tissue evidence="4">Whole organism</tissue>
    </source>
</reference>
<dbReference type="OrthoDB" id="6514762at2759"/>
<feature type="region of interest" description="Disordered" evidence="2">
    <location>
        <begin position="836"/>
        <end position="898"/>
    </location>
</feature>
<feature type="region of interest" description="Disordered" evidence="2">
    <location>
        <begin position="1254"/>
        <end position="1311"/>
    </location>
</feature>
<proteinExistence type="predicted"/>
<feature type="compositionally biased region" description="Basic and acidic residues" evidence="2">
    <location>
        <begin position="570"/>
        <end position="585"/>
    </location>
</feature>
<feature type="compositionally biased region" description="Polar residues" evidence="2">
    <location>
        <begin position="1727"/>
        <end position="1737"/>
    </location>
</feature>
<keyword evidence="3" id="KW-0732">Signal</keyword>
<evidence type="ECO:0000313" key="4">
    <source>
        <dbReference type="EMBL" id="CDW37891.1"/>
    </source>
</evidence>
<protein>
    <submittedName>
        <fullName evidence="4">Extensinlike [Solanum tuberosum]</fullName>
    </submittedName>
</protein>
<feature type="region of interest" description="Disordered" evidence="2">
    <location>
        <begin position="349"/>
        <end position="379"/>
    </location>
</feature>
<feature type="compositionally biased region" description="Basic and acidic residues" evidence="2">
    <location>
        <begin position="841"/>
        <end position="853"/>
    </location>
</feature>
<feature type="coiled-coil region" evidence="1">
    <location>
        <begin position="273"/>
        <end position="300"/>
    </location>
</feature>
<feature type="region of interest" description="Disordered" evidence="2">
    <location>
        <begin position="1660"/>
        <end position="1679"/>
    </location>
</feature>
<sequence>MTKRKRCIQNSPFRGWIIPGLVLSTLLGSCTQTSNGQEFTPYTNPLIDFSAIETNINSSTIEINNDNKISPELEKVFPKYAKKFASFEEDNLSQGNDAEMESLVKSSDFAVIDSQTESFGSVDDIEDHLPSHLLEEDDLMSEGTTVMLFNIFTPEEVSFLSSLVGEDVVEELKENNVLLETQEESKNVRPSSQEIDQGVSNIRESLKPYQKFLKDGFESTEEEGSSTNYPKDNIFEQRENTMKNMLNRLSDKYKKRLDDNSFHKESISSSDSNSEEKEKIKKMKVMIENLRAKLENSGKNDLNESSSYSAQRRTFENILGSKLRNLNSGIHRVDLEDILESELKLSNNKRLEDPIPPPHASKRQAPRLHPKLTHKRPQTSIVHRPSMNLKKQIKPIQDKVNPRAVAYRSLPLIDRYQTSPWPRTMSKSNVRSLPLYQHTPGPKVHTVGFDENPITKELPLQKPAPLISSDPFPDTKELPPYHFPSARPYVRQEAVHAPPVPPYVPPMRINPPSFPSQMHHTPPHTTKIPTTLYYPITPSNFDPTKKPKTSYDKKKATMPKYVSSNSYRSNQEKKSKKLFDSHVDHPTSGTQYPMPSYNYKEPSLKFKDFGELAIAVTPKNVPHTGTTVKSYGVSSPEKSEIISLPDPRDNYFPKSLQFLSGVHSTTPNPPSPKYTTMKPPTISFTPSSFSIESTTSEYKLPQYDSHSPQVLRNVLSTTMKTPTKEYLHPVSAVTKSYQEYRSSTQHPENYGHKTTRIPQGIESPITQGYKYLKKINNIYDKYVEHSSPKDERDKQMDGSTQTELITAYQNLFSLLGFSTDFKSTFQHFMPLSNDRFKKQKQQRERQLFQDPPKRVPKGRIPAGNRGSEYPPDTEYRPSLHPPSHKKFHYKDNPEYESSPHDEYLNDDYHNVRLPIDGYKSPISNGPGKGSVIIKGDHEHPPDTQYIPPFHVDRSFSHEFFNSKMDRNLLLIDDEEMEQNEIDMMQSYLPPHIEYIHPASSRIDKTPSIKYLPPPPRTESHPHAKFILPTKEDMVKFRSYTVPSKEHGYLPPPKSMKRLVYPTQDTAALNKSNPSNIFHLKDQKYYKVPSKSGQQVNDSSLNIKVNSNNDKEQHKVTIVSSGNEKTNELKHSPHSINIEINIPSNDEINLLNGNEKFHVKRKIGDMFPTSRAIVYRPHLLPIKQKDEDYKGEYPPVTYDRGPKRNLHAHNIESHISDPTESKIPLHLDPVVSRLKPPLVKELKVPRLISTLERPSLNKYGSSNETQKSFPNYLPPHERNEKVPPNLLHDNPSKDPMEKFSLPQKDNSSGGIKLPGNKYLLAKYTKLNTAPDKNYLPPKYEKGLSVPDGEYLPPRNELGYKLPENDYASPNYKKGIRPPNQEYDSPILKDNIKPPDSEYLLPTHKHGYGTPDKEYQGPKYNAGIGLPSKDYFPPGYSSGIKPPSAEYLLPKGYGASEKEYPYSSEEYGDTMKPPEREYLPPEFESGFETPTKDYLPPKYDKGYELPKEDYIPPKYESGYNLPSSQYLPPKYDKGLTTPDKEYLPPQYGKGYNPPNKDYLPPKYGNGYKTPTKNYAKPEYGRGYDLPNEEYLPPKFSEGFEPPDKKYLPPAYETGYNPPKEEYGVPNYNKGFNLPNKDYLPPKDRAKINLPLKDYLPPKYSKGFKAPTEGYNSPNYKSGFGIPNKEYLPPHYEKGYATPNKDYNSPDFIQGYKLPSKGYDSPHYKKGYETPSSDYRSPSIKNGYVTPAKDYDSPNYKKGYVPPTKDYNSPNFKSGYKVPNKEYGAPNYEKGIRPPSEEYGAPNYKNGIRPPNEEYGAPQYEKGIRPPSQEYGAPNFGKGIHPPNEEYGAPNYQKGIHLP</sequence>
<feature type="region of interest" description="Disordered" evidence="2">
    <location>
        <begin position="1359"/>
        <end position="1385"/>
    </location>
</feature>
<feature type="signal peptide" evidence="3">
    <location>
        <begin position="1"/>
        <end position="36"/>
    </location>
</feature>
<feature type="compositionally biased region" description="Polar residues" evidence="2">
    <location>
        <begin position="1257"/>
        <end position="1268"/>
    </location>
</feature>
<evidence type="ECO:0000256" key="1">
    <source>
        <dbReference type="SAM" id="Coils"/>
    </source>
</evidence>
<feature type="chain" id="PRO_5005488781" evidence="3">
    <location>
        <begin position="37"/>
        <end position="1856"/>
    </location>
</feature>
<dbReference type="PROSITE" id="PS51257">
    <property type="entry name" value="PROKAR_LIPOPROTEIN"/>
    <property type="match status" value="1"/>
</dbReference>
<dbReference type="EMBL" id="HACA01020530">
    <property type="protein sequence ID" value="CDW37891.1"/>
    <property type="molecule type" value="Transcribed_RNA"/>
</dbReference>
<feature type="compositionally biased region" description="Basic and acidic residues" evidence="2">
    <location>
        <begin position="1496"/>
        <end position="1509"/>
    </location>
</feature>